<dbReference type="AlphaFoldDB" id="A0A9X2KHM3"/>
<comment type="subcellular location">
    <subcellularLocation>
        <location evidence="1">Membrane</location>
        <topology evidence="1">Multi-pass membrane protein</topology>
    </subcellularLocation>
</comment>
<keyword evidence="5 8" id="KW-1133">Transmembrane helix</keyword>
<feature type="domain" description="Cation efflux protein transmembrane" evidence="9">
    <location>
        <begin position="19"/>
        <end position="209"/>
    </location>
</feature>
<feature type="transmembrane region" description="Helical" evidence="8">
    <location>
        <begin position="156"/>
        <end position="178"/>
    </location>
</feature>
<dbReference type="EMBL" id="JANAFB010000008">
    <property type="protein sequence ID" value="MCP3425333.1"/>
    <property type="molecule type" value="Genomic_DNA"/>
</dbReference>
<dbReference type="Gene3D" id="1.20.1510.10">
    <property type="entry name" value="Cation efflux protein transmembrane domain"/>
    <property type="match status" value="1"/>
</dbReference>
<keyword evidence="3" id="KW-0813">Transport</keyword>
<comment type="caution">
    <text evidence="11">The sequence shown here is derived from an EMBL/GenBank/DDBJ whole genome shotgun (WGS) entry which is preliminary data.</text>
</comment>
<reference evidence="11" key="1">
    <citation type="submission" date="2022-06" db="EMBL/GenBank/DDBJ databases">
        <title>Rothia sp. isolated from sandalwood seedling.</title>
        <authorList>
            <person name="Tuikhar N."/>
            <person name="Kirdat K."/>
            <person name="Thorat V."/>
            <person name="Swetha P."/>
            <person name="Padma S."/>
            <person name="Sundararaj R."/>
            <person name="Yadav A."/>
        </authorList>
    </citation>
    <scope>NUCLEOTIDE SEQUENCE</scope>
    <source>
        <strain evidence="11">AR01</strain>
    </source>
</reference>
<evidence type="ECO:0000313" key="11">
    <source>
        <dbReference type="EMBL" id="MCP3425333.1"/>
    </source>
</evidence>
<dbReference type="PANTHER" id="PTHR11562:SF17">
    <property type="entry name" value="RE54080P-RELATED"/>
    <property type="match status" value="1"/>
</dbReference>
<keyword evidence="7 8" id="KW-0472">Membrane</keyword>
<dbReference type="SUPFAM" id="SSF160240">
    <property type="entry name" value="Cation efflux protein cytoplasmic domain-like"/>
    <property type="match status" value="1"/>
</dbReference>
<gene>
    <name evidence="11" type="ORF">NBM05_04675</name>
</gene>
<evidence type="ECO:0000256" key="7">
    <source>
        <dbReference type="ARBA" id="ARBA00023136"/>
    </source>
</evidence>
<evidence type="ECO:0000259" key="9">
    <source>
        <dbReference type="Pfam" id="PF01545"/>
    </source>
</evidence>
<dbReference type="InterPro" id="IPR058533">
    <property type="entry name" value="Cation_efflux_TM"/>
</dbReference>
<dbReference type="InterPro" id="IPR027470">
    <property type="entry name" value="Cation_efflux_CTD"/>
</dbReference>
<feature type="transmembrane region" description="Helical" evidence="8">
    <location>
        <begin position="89"/>
        <end position="112"/>
    </location>
</feature>
<dbReference type="RefSeq" id="WP_254165478.1">
    <property type="nucleotide sequence ID" value="NZ_JANAFB010000008.1"/>
</dbReference>
<dbReference type="InterPro" id="IPR002524">
    <property type="entry name" value="Cation_efflux"/>
</dbReference>
<evidence type="ECO:0000259" key="10">
    <source>
        <dbReference type="Pfam" id="PF16916"/>
    </source>
</evidence>
<dbReference type="SUPFAM" id="SSF161111">
    <property type="entry name" value="Cation efflux protein transmembrane domain-like"/>
    <property type="match status" value="1"/>
</dbReference>
<dbReference type="InterPro" id="IPR036837">
    <property type="entry name" value="Cation_efflux_CTD_sf"/>
</dbReference>
<accession>A0A9X2KHM3</accession>
<dbReference type="PANTHER" id="PTHR11562">
    <property type="entry name" value="CATION EFFLUX PROTEIN/ ZINC TRANSPORTER"/>
    <property type="match status" value="1"/>
</dbReference>
<feature type="domain" description="Cation efflux protein cytoplasmic" evidence="10">
    <location>
        <begin position="213"/>
        <end position="293"/>
    </location>
</feature>
<keyword evidence="12" id="KW-1185">Reference proteome</keyword>
<dbReference type="GO" id="GO:0005385">
    <property type="term" value="F:zinc ion transmembrane transporter activity"/>
    <property type="evidence" value="ECO:0007669"/>
    <property type="project" value="TreeGrafter"/>
</dbReference>
<evidence type="ECO:0000256" key="3">
    <source>
        <dbReference type="ARBA" id="ARBA00022448"/>
    </source>
</evidence>
<feature type="transmembrane region" description="Helical" evidence="8">
    <location>
        <begin position="184"/>
        <end position="201"/>
    </location>
</feature>
<feature type="transmembrane region" description="Helical" evidence="8">
    <location>
        <begin position="50"/>
        <end position="68"/>
    </location>
</feature>
<evidence type="ECO:0000256" key="4">
    <source>
        <dbReference type="ARBA" id="ARBA00022692"/>
    </source>
</evidence>
<evidence type="ECO:0000313" key="12">
    <source>
        <dbReference type="Proteomes" id="UP001139502"/>
    </source>
</evidence>
<feature type="transmembrane region" description="Helical" evidence="8">
    <location>
        <begin position="124"/>
        <end position="144"/>
    </location>
</feature>
<dbReference type="Proteomes" id="UP001139502">
    <property type="component" value="Unassembled WGS sequence"/>
</dbReference>
<dbReference type="InterPro" id="IPR050681">
    <property type="entry name" value="CDF/SLC30A"/>
</dbReference>
<sequence>MGHGHSHAPAPGGSGRGRLTAALCITLGIFLVQVVGAVVTGSLALLFDTVHVLTDAAGLAMALFAAILTERPATSRRTWGWKRVEVLAAALQSAVLLAVGVFVVVQAVGRLIDPEPVAGAELVVFGVVGLIGNVVALAVLFGGSRTLNMKAAFLEVLNDALGSVAVIVSAVIIVTTGWVQADAIVAMLIGVLIMPRAVTILREAFGVLLESAPPGLDLDDVRRHIEAHPHVLRVHDLHASRISTDLPILSVHVVLDDECFGDGHSAELLGEIQDCIAGHFEVSIEHSTIQLEPLSHYRREAEGFPV</sequence>
<evidence type="ECO:0000256" key="6">
    <source>
        <dbReference type="ARBA" id="ARBA00023065"/>
    </source>
</evidence>
<keyword evidence="4 8" id="KW-0812">Transmembrane</keyword>
<organism evidence="11 12">
    <name type="scientific">Rothia santali</name>
    <dbReference type="NCBI Taxonomy" id="2949643"/>
    <lineage>
        <taxon>Bacteria</taxon>
        <taxon>Bacillati</taxon>
        <taxon>Actinomycetota</taxon>
        <taxon>Actinomycetes</taxon>
        <taxon>Micrococcales</taxon>
        <taxon>Micrococcaceae</taxon>
        <taxon>Rothia</taxon>
    </lineage>
</organism>
<protein>
    <submittedName>
        <fullName evidence="11">Cation diffusion facilitator family transporter</fullName>
    </submittedName>
</protein>
<dbReference type="Pfam" id="PF01545">
    <property type="entry name" value="Cation_efflux"/>
    <property type="match status" value="1"/>
</dbReference>
<feature type="transmembrane region" description="Helical" evidence="8">
    <location>
        <begin position="21"/>
        <end position="44"/>
    </location>
</feature>
<keyword evidence="6" id="KW-0406">Ion transport</keyword>
<evidence type="ECO:0000256" key="1">
    <source>
        <dbReference type="ARBA" id="ARBA00004141"/>
    </source>
</evidence>
<dbReference type="GO" id="GO:0005886">
    <property type="term" value="C:plasma membrane"/>
    <property type="evidence" value="ECO:0007669"/>
    <property type="project" value="TreeGrafter"/>
</dbReference>
<evidence type="ECO:0000256" key="8">
    <source>
        <dbReference type="SAM" id="Phobius"/>
    </source>
</evidence>
<comment type="similarity">
    <text evidence="2">Belongs to the cation diffusion facilitator (CDF) transporter (TC 2.A.4) family. SLC30A subfamily.</text>
</comment>
<evidence type="ECO:0000256" key="2">
    <source>
        <dbReference type="ARBA" id="ARBA00008873"/>
    </source>
</evidence>
<dbReference type="Pfam" id="PF16916">
    <property type="entry name" value="ZT_dimer"/>
    <property type="match status" value="1"/>
</dbReference>
<evidence type="ECO:0000256" key="5">
    <source>
        <dbReference type="ARBA" id="ARBA00022989"/>
    </source>
</evidence>
<dbReference type="InterPro" id="IPR027469">
    <property type="entry name" value="Cation_efflux_TMD_sf"/>
</dbReference>
<name>A0A9X2KHM3_9MICC</name>
<dbReference type="NCBIfam" id="TIGR01297">
    <property type="entry name" value="CDF"/>
    <property type="match status" value="1"/>
</dbReference>
<proteinExistence type="inferred from homology"/>